<organism evidence="1 2">
    <name type="scientific">Ruminiclostridium cellulolyticum (strain ATCC 35319 / DSM 5812 / JCM 6584 / H10)</name>
    <name type="common">Clostridium cellulolyticum</name>
    <dbReference type="NCBI Taxonomy" id="394503"/>
    <lineage>
        <taxon>Bacteria</taxon>
        <taxon>Bacillati</taxon>
        <taxon>Bacillota</taxon>
        <taxon>Clostridia</taxon>
        <taxon>Eubacteriales</taxon>
        <taxon>Oscillospiraceae</taxon>
        <taxon>Ruminiclostridium</taxon>
    </lineage>
</organism>
<keyword evidence="2" id="KW-1185">Reference proteome</keyword>
<dbReference type="HOGENOM" id="CLU_2463614_0_0_9"/>
<dbReference type="OrthoDB" id="286252at2"/>
<proteinExistence type="predicted"/>
<sequence length="88" mass="10599">MRRSGHALYGENIVRLTIEVNEKDMLLSDFDLYHYPLNYWYAPLNEDDDRKVENECLSLSSEQSIRRELLLHPTKDPKFYKTMTESWE</sequence>
<dbReference type="KEGG" id="cce:Ccel_2713"/>
<dbReference type="EMBL" id="CP001348">
    <property type="protein sequence ID" value="ACL77024.1"/>
    <property type="molecule type" value="Genomic_DNA"/>
</dbReference>
<dbReference type="RefSeq" id="WP_015926096.1">
    <property type="nucleotide sequence ID" value="NC_011898.1"/>
</dbReference>
<protein>
    <submittedName>
        <fullName evidence="1">Uncharacterized protein</fullName>
    </submittedName>
</protein>
<name>B8I7F3_RUMCH</name>
<evidence type="ECO:0000313" key="1">
    <source>
        <dbReference type="EMBL" id="ACL77024.1"/>
    </source>
</evidence>
<dbReference type="Proteomes" id="UP000001349">
    <property type="component" value="Chromosome"/>
</dbReference>
<reference evidence="1 2" key="1">
    <citation type="submission" date="2009-01" db="EMBL/GenBank/DDBJ databases">
        <title>Complete sequence of Clostridium cellulolyticum H10.</title>
        <authorList>
            <consortium name="US DOE Joint Genome Institute"/>
            <person name="Lucas S."/>
            <person name="Copeland A."/>
            <person name="Lapidus A."/>
            <person name="Glavina del Rio T."/>
            <person name="Dalin E."/>
            <person name="Tice H."/>
            <person name="Bruce D."/>
            <person name="Goodwin L."/>
            <person name="Pitluck S."/>
            <person name="Chertkov O."/>
            <person name="Saunders E."/>
            <person name="Brettin T."/>
            <person name="Detter J.C."/>
            <person name="Han C."/>
            <person name="Larimer F."/>
            <person name="Land M."/>
            <person name="Hauser L."/>
            <person name="Kyrpides N."/>
            <person name="Ivanova N."/>
            <person name="Zhou J."/>
            <person name="Richardson P."/>
        </authorList>
    </citation>
    <scope>NUCLEOTIDE SEQUENCE [LARGE SCALE GENOMIC DNA]</scope>
    <source>
        <strain evidence="2">ATCC 35319 / DSM 5812 / JCM 6584 / H10</strain>
    </source>
</reference>
<dbReference type="AlphaFoldDB" id="B8I7F3"/>
<dbReference type="InterPro" id="IPR024211">
    <property type="entry name" value="DUF3841"/>
</dbReference>
<dbReference type="Pfam" id="PF12952">
    <property type="entry name" value="DUF3841"/>
    <property type="match status" value="1"/>
</dbReference>
<dbReference type="STRING" id="394503.Ccel_2713"/>
<gene>
    <name evidence="1" type="ordered locus">Ccel_2713</name>
</gene>
<evidence type="ECO:0000313" key="2">
    <source>
        <dbReference type="Proteomes" id="UP000001349"/>
    </source>
</evidence>
<accession>B8I7F3</accession>